<dbReference type="EMBL" id="LR778301">
    <property type="protein sequence ID" value="CAB1368340.1"/>
    <property type="molecule type" value="Genomic_DNA"/>
</dbReference>
<dbReference type="InterPro" id="IPR012340">
    <property type="entry name" value="NA-bd_OB-fold"/>
</dbReference>
<dbReference type="Proteomes" id="UP000515733">
    <property type="component" value="Chromosome"/>
</dbReference>
<dbReference type="InterPro" id="IPR022002">
    <property type="entry name" value="ChsH2_Znr"/>
</dbReference>
<protein>
    <recommendedName>
        <fullName evidence="6">DNA-binding protein</fullName>
    </recommendedName>
</protein>
<evidence type="ECO:0000259" key="2">
    <source>
        <dbReference type="Pfam" id="PF12172"/>
    </source>
</evidence>
<evidence type="ECO:0008006" key="6">
    <source>
        <dbReference type="Google" id="ProtNLM"/>
    </source>
</evidence>
<dbReference type="InterPro" id="IPR052513">
    <property type="entry name" value="Thioester_dehydratase-like"/>
</dbReference>
<dbReference type="Pfam" id="PF01796">
    <property type="entry name" value="OB_ChsH2_C"/>
    <property type="match status" value="1"/>
</dbReference>
<dbReference type="SUPFAM" id="SSF50249">
    <property type="entry name" value="Nucleic acid-binding proteins"/>
    <property type="match status" value="1"/>
</dbReference>
<evidence type="ECO:0000313" key="4">
    <source>
        <dbReference type="EMBL" id="CAB1368340.1"/>
    </source>
</evidence>
<dbReference type="PANTHER" id="PTHR34075:SF5">
    <property type="entry name" value="BLR3430 PROTEIN"/>
    <property type="match status" value="1"/>
</dbReference>
<dbReference type="Pfam" id="PF13452">
    <property type="entry name" value="FAS1_DH_region"/>
    <property type="match status" value="1"/>
</dbReference>
<evidence type="ECO:0000259" key="1">
    <source>
        <dbReference type="Pfam" id="PF01796"/>
    </source>
</evidence>
<dbReference type="SUPFAM" id="SSF54637">
    <property type="entry name" value="Thioesterase/thiol ester dehydrase-isomerase"/>
    <property type="match status" value="1"/>
</dbReference>
<proteinExistence type="predicted"/>
<feature type="domain" description="FAS1-like dehydratase" evidence="3">
    <location>
        <begin position="25"/>
        <end position="155"/>
    </location>
</feature>
<dbReference type="Pfam" id="PF12172">
    <property type="entry name" value="zf-ChsH2"/>
    <property type="match status" value="1"/>
</dbReference>
<evidence type="ECO:0000259" key="3">
    <source>
        <dbReference type="Pfam" id="PF13452"/>
    </source>
</evidence>
<feature type="domain" description="ChsH2 rubredoxin-like zinc ribbon" evidence="2">
    <location>
        <begin position="205"/>
        <end position="240"/>
    </location>
</feature>
<dbReference type="InterPro" id="IPR039569">
    <property type="entry name" value="FAS1-like_DH_region"/>
</dbReference>
<dbReference type="RefSeq" id="WP_145772301.1">
    <property type="nucleotide sequence ID" value="NZ_NCXS01000036.1"/>
</dbReference>
<name>A0A6S6XU47_9PROT</name>
<dbReference type="InterPro" id="IPR002878">
    <property type="entry name" value="ChsH2_C"/>
</dbReference>
<keyword evidence="5" id="KW-1185">Reference proteome</keyword>
<organism evidence="4 5">
    <name type="scientific">Denitratisoma oestradiolicum</name>
    <dbReference type="NCBI Taxonomy" id="311182"/>
    <lineage>
        <taxon>Bacteria</taxon>
        <taxon>Pseudomonadati</taxon>
        <taxon>Pseudomonadota</taxon>
        <taxon>Betaproteobacteria</taxon>
        <taxon>Nitrosomonadales</taxon>
        <taxon>Sterolibacteriaceae</taxon>
        <taxon>Denitratisoma</taxon>
    </lineage>
</organism>
<dbReference type="Gene3D" id="3.10.129.10">
    <property type="entry name" value="Hotdog Thioesterase"/>
    <property type="match status" value="1"/>
</dbReference>
<evidence type="ECO:0000313" key="5">
    <source>
        <dbReference type="Proteomes" id="UP000515733"/>
    </source>
</evidence>
<reference evidence="4 5" key="1">
    <citation type="submission" date="2020-03" db="EMBL/GenBank/DDBJ databases">
        <authorList>
            <consortium name="Genoscope - CEA"/>
            <person name="William W."/>
        </authorList>
    </citation>
    <scope>NUCLEOTIDE SEQUENCE [LARGE SCALE GENOMIC DNA]</scope>
    <source>
        <strain evidence="5">DSM 16959</strain>
    </source>
</reference>
<dbReference type="KEGG" id="doe:DENOEST_1175"/>
<dbReference type="Gene3D" id="6.10.30.10">
    <property type="match status" value="1"/>
</dbReference>
<dbReference type="InterPro" id="IPR029069">
    <property type="entry name" value="HotDog_dom_sf"/>
</dbReference>
<dbReference type="PANTHER" id="PTHR34075">
    <property type="entry name" value="BLR3430 PROTEIN"/>
    <property type="match status" value="1"/>
</dbReference>
<dbReference type="AlphaFoldDB" id="A0A6S6XU47"/>
<gene>
    <name evidence="4" type="ORF">DENOEST_1175</name>
</gene>
<feature type="domain" description="ChsH2 C-terminal OB-fold" evidence="1">
    <location>
        <begin position="244"/>
        <end position="304"/>
    </location>
</feature>
<accession>A0A6S6XU47</accession>
<dbReference type="OrthoDB" id="5514845at2"/>
<sequence length="326" mass="36324">MTINSISEHVQRMVGTEYGLVYSWDKVNLPMIRQWCEAMGNESPIYQVSTDGTYVAPPTMMQVWVLAGLNGKLPPGSSQRSPFEAVDLLLENGFPAVVAVNCEQEYFRYARVGESLKFLGHLETVSELKTTALGTGHFVTNRMEFFNEIDEPIGEMRFRFFVYKPHQCTESAKGGGSQEQNAENVLPVKECPPRPGVSQDTKFFWDGLKEGKLLIQQCSQCKKLRHPPGPVCPTCHSFDWNTIQSSGEGVVHSFVVMHHPQVPGYQYPHPVLLVELKEGVRVVAGLTKISHEAVKIGMLVMLDFLNVADGLVLPAFRPMSYSSDGT</sequence>